<comment type="caution">
    <text evidence="3">The sequence shown here is derived from an EMBL/GenBank/DDBJ whole genome shotgun (WGS) entry which is preliminary data.</text>
</comment>
<sequence>MEVSGEMILAEGEFVPNVKPVDSLAALFGRRVRLLREARGWTQEKLGEEVRVHSTRITQIERARGHRPTRELAQALDDALGADGWLVDLWEHLIKQAFPDWSQEYFDRAGRALEIRQYLAHAVPGLLQTEDYARALLRVWPSWTSEEQLAEQLMLRMGRQERLRKPDAPKLGIVLDEAVIRRPVGGPEVMRRQLARIRDAADDPRITMQVLCFDQGEHGAMGGSLTLLSLPGDEPLVAYTEGADYGQLVEDATDVARYQTTYDQLRALALPPSMSLDLIAQAMEDFSRGRVPPPPRIPRVAKEQLQQPSRRRLRGGSRRLPRCRPRP</sequence>
<name>A0ABP9HI71_9ACTN</name>
<dbReference type="Pfam" id="PF13560">
    <property type="entry name" value="HTH_31"/>
    <property type="match status" value="1"/>
</dbReference>
<dbReference type="InterPro" id="IPR010982">
    <property type="entry name" value="Lambda_DNA-bd_dom_sf"/>
</dbReference>
<dbReference type="InterPro" id="IPR043917">
    <property type="entry name" value="DUF5753"/>
</dbReference>
<dbReference type="SUPFAM" id="SSF47413">
    <property type="entry name" value="lambda repressor-like DNA-binding domains"/>
    <property type="match status" value="1"/>
</dbReference>
<evidence type="ECO:0000313" key="4">
    <source>
        <dbReference type="Proteomes" id="UP001500466"/>
    </source>
</evidence>
<protein>
    <submittedName>
        <fullName evidence="3">Helix-turn-helix transcriptional regulator</fullName>
    </submittedName>
</protein>
<evidence type="ECO:0000259" key="2">
    <source>
        <dbReference type="PROSITE" id="PS50943"/>
    </source>
</evidence>
<keyword evidence="4" id="KW-1185">Reference proteome</keyword>
<evidence type="ECO:0000256" key="1">
    <source>
        <dbReference type="SAM" id="MobiDB-lite"/>
    </source>
</evidence>
<gene>
    <name evidence="3" type="ORF">GCM10023205_41800</name>
</gene>
<organism evidence="3 4">
    <name type="scientific">Yinghuangia aomiensis</name>
    <dbReference type="NCBI Taxonomy" id="676205"/>
    <lineage>
        <taxon>Bacteria</taxon>
        <taxon>Bacillati</taxon>
        <taxon>Actinomycetota</taxon>
        <taxon>Actinomycetes</taxon>
        <taxon>Kitasatosporales</taxon>
        <taxon>Streptomycetaceae</taxon>
        <taxon>Yinghuangia</taxon>
    </lineage>
</organism>
<dbReference type="SMART" id="SM00530">
    <property type="entry name" value="HTH_XRE"/>
    <property type="match status" value="1"/>
</dbReference>
<dbReference type="Gene3D" id="1.10.260.40">
    <property type="entry name" value="lambda repressor-like DNA-binding domains"/>
    <property type="match status" value="1"/>
</dbReference>
<reference evidence="4" key="1">
    <citation type="journal article" date="2019" name="Int. J. Syst. Evol. Microbiol.">
        <title>The Global Catalogue of Microorganisms (GCM) 10K type strain sequencing project: providing services to taxonomists for standard genome sequencing and annotation.</title>
        <authorList>
            <consortium name="The Broad Institute Genomics Platform"/>
            <consortium name="The Broad Institute Genome Sequencing Center for Infectious Disease"/>
            <person name="Wu L."/>
            <person name="Ma J."/>
        </authorList>
    </citation>
    <scope>NUCLEOTIDE SEQUENCE [LARGE SCALE GENOMIC DNA]</scope>
    <source>
        <strain evidence="4">JCM 17986</strain>
    </source>
</reference>
<dbReference type="Pfam" id="PF19054">
    <property type="entry name" value="DUF5753"/>
    <property type="match status" value="1"/>
</dbReference>
<evidence type="ECO:0000313" key="3">
    <source>
        <dbReference type="EMBL" id="GAA4971549.1"/>
    </source>
</evidence>
<dbReference type="InterPro" id="IPR001387">
    <property type="entry name" value="Cro/C1-type_HTH"/>
</dbReference>
<feature type="domain" description="HTH cro/C1-type" evidence="2">
    <location>
        <begin position="32"/>
        <end position="86"/>
    </location>
</feature>
<accession>A0ABP9HI71</accession>
<dbReference type="CDD" id="cd00093">
    <property type="entry name" value="HTH_XRE"/>
    <property type="match status" value="1"/>
</dbReference>
<feature type="region of interest" description="Disordered" evidence="1">
    <location>
        <begin position="287"/>
        <end position="327"/>
    </location>
</feature>
<proteinExistence type="predicted"/>
<dbReference type="PROSITE" id="PS50943">
    <property type="entry name" value="HTH_CROC1"/>
    <property type="match status" value="1"/>
</dbReference>
<dbReference type="EMBL" id="BAABHS010000014">
    <property type="protein sequence ID" value="GAA4971549.1"/>
    <property type="molecule type" value="Genomic_DNA"/>
</dbReference>
<dbReference type="Proteomes" id="UP001500466">
    <property type="component" value="Unassembled WGS sequence"/>
</dbReference>
<feature type="compositionally biased region" description="Basic residues" evidence="1">
    <location>
        <begin position="309"/>
        <end position="327"/>
    </location>
</feature>